<feature type="compositionally biased region" description="Basic and acidic residues" evidence="1">
    <location>
        <begin position="65"/>
        <end position="93"/>
    </location>
</feature>
<keyword evidence="2" id="KW-1185">Reference proteome</keyword>
<dbReference type="Pfam" id="PF09725">
    <property type="entry name" value="Fra10Ac1"/>
    <property type="match status" value="1"/>
</dbReference>
<reference evidence="3" key="1">
    <citation type="submission" date="2025-08" db="UniProtKB">
        <authorList>
            <consortium name="RefSeq"/>
        </authorList>
    </citation>
    <scope>IDENTIFICATION</scope>
</reference>
<dbReference type="AlphaFoldDB" id="A0A6P7TK10"/>
<feature type="region of interest" description="Disordered" evidence="1">
    <location>
        <begin position="1"/>
        <end position="93"/>
    </location>
</feature>
<dbReference type="KEGG" id="osn:115225379"/>
<gene>
    <name evidence="3" type="primary">LOC115225379</name>
</gene>
<dbReference type="PANTHER" id="PTHR11567:SF25">
    <property type="entry name" value="PROTEIN FRA10AC1"/>
    <property type="match status" value="1"/>
</dbReference>
<dbReference type="InterPro" id="IPR050645">
    <property type="entry name" value="Histidine_acid_phosphatase"/>
</dbReference>
<dbReference type="PANTHER" id="PTHR11567">
    <property type="entry name" value="ACID PHOSPHATASE-RELATED"/>
    <property type="match status" value="1"/>
</dbReference>
<sequence>MSEKTNFVKVHRGSYYDSDFDSDPEISGNTRRSTADDDRRDSDEADASLSRPSTKAKKRRRKHPKYSDHVEGKRQRREDSFGQKKQHLHNERSAELSRIHRFKIVSMDAYSRHKKFINDYLTFYGGKRAEFVRDSSRDKTDLDIIREHHRFLWSDDDDSDGDDLDVDDGDSSWEKRLAKRYYDKLYKEYCITDLSRYKENKVALRWRMEKEVISGKGQFVCGEKKCPEKEGLRSWEVNFGYVEHGEKKNALVKVRLCPDCSYKLNYRHQRKEIKANKKKDRRYKGDVSDAKRADKETDESAAGEGDGERRSEADSGCGSSSVWEGPAKVEVAKSRDQEFESYFEDMFL</sequence>
<name>A0A6P7TK10_9MOLL</name>
<evidence type="ECO:0000313" key="3">
    <source>
        <dbReference type="RefSeq" id="XP_029652194.1"/>
    </source>
</evidence>
<evidence type="ECO:0000313" key="2">
    <source>
        <dbReference type="Proteomes" id="UP000515154"/>
    </source>
</evidence>
<accession>A0A6P7TK10</accession>
<feature type="compositionally biased region" description="Basic and acidic residues" evidence="1">
    <location>
        <begin position="33"/>
        <end position="42"/>
    </location>
</feature>
<feature type="region of interest" description="Disordered" evidence="1">
    <location>
        <begin position="274"/>
        <end position="329"/>
    </location>
</feature>
<dbReference type="Proteomes" id="UP000515154">
    <property type="component" value="Linkage group LG27"/>
</dbReference>
<organism evidence="2 3">
    <name type="scientific">Octopus sinensis</name>
    <name type="common">East Asian common octopus</name>
    <dbReference type="NCBI Taxonomy" id="2607531"/>
    <lineage>
        <taxon>Eukaryota</taxon>
        <taxon>Metazoa</taxon>
        <taxon>Spiralia</taxon>
        <taxon>Lophotrochozoa</taxon>
        <taxon>Mollusca</taxon>
        <taxon>Cephalopoda</taxon>
        <taxon>Coleoidea</taxon>
        <taxon>Octopodiformes</taxon>
        <taxon>Octopoda</taxon>
        <taxon>Incirrata</taxon>
        <taxon>Octopodidae</taxon>
        <taxon>Octopus</taxon>
    </lineage>
</organism>
<proteinExistence type="predicted"/>
<dbReference type="RefSeq" id="XP_029652194.1">
    <property type="nucleotide sequence ID" value="XM_029796334.2"/>
</dbReference>
<feature type="compositionally biased region" description="Basic residues" evidence="1">
    <location>
        <begin position="54"/>
        <end position="64"/>
    </location>
</feature>
<feature type="compositionally biased region" description="Basic and acidic residues" evidence="1">
    <location>
        <begin position="283"/>
        <end position="295"/>
    </location>
</feature>
<dbReference type="InterPro" id="IPR019129">
    <property type="entry name" value="Folate-sensitive_fs_Fra10Ac1"/>
</dbReference>
<protein>
    <submittedName>
        <fullName evidence="3">Protein FRA10AC1 homolog isoform X2</fullName>
    </submittedName>
</protein>
<evidence type="ECO:0000256" key="1">
    <source>
        <dbReference type="SAM" id="MobiDB-lite"/>
    </source>
</evidence>
<dbReference type="GO" id="GO:0016791">
    <property type="term" value="F:phosphatase activity"/>
    <property type="evidence" value="ECO:0007669"/>
    <property type="project" value="TreeGrafter"/>
</dbReference>